<organism evidence="2 3">
    <name type="scientific">Cucumis sativus</name>
    <name type="common">Cucumber</name>
    <dbReference type="NCBI Taxonomy" id="3659"/>
    <lineage>
        <taxon>Eukaryota</taxon>
        <taxon>Viridiplantae</taxon>
        <taxon>Streptophyta</taxon>
        <taxon>Embryophyta</taxon>
        <taxon>Tracheophyta</taxon>
        <taxon>Spermatophyta</taxon>
        <taxon>Magnoliopsida</taxon>
        <taxon>eudicotyledons</taxon>
        <taxon>Gunneridae</taxon>
        <taxon>Pentapetalae</taxon>
        <taxon>rosids</taxon>
        <taxon>fabids</taxon>
        <taxon>Cucurbitales</taxon>
        <taxon>Cucurbitaceae</taxon>
        <taxon>Benincaseae</taxon>
        <taxon>Cucumis</taxon>
    </lineage>
</organism>
<dbReference type="EMBL" id="CM002922">
    <property type="protein sequence ID" value="KGN65042.1"/>
    <property type="molecule type" value="Genomic_DNA"/>
</dbReference>
<evidence type="ECO:0000313" key="2">
    <source>
        <dbReference type="EMBL" id="KGN65042.1"/>
    </source>
</evidence>
<reference evidence="2 3" key="4">
    <citation type="journal article" date="2011" name="BMC Genomics">
        <title>RNA-Seq improves annotation of protein-coding genes in the cucumber genome.</title>
        <authorList>
            <person name="Li Z."/>
            <person name="Zhang Z."/>
            <person name="Yan P."/>
            <person name="Huang S."/>
            <person name="Fei Z."/>
            <person name="Lin K."/>
        </authorList>
    </citation>
    <scope>NUCLEOTIDE SEQUENCE [LARGE SCALE GENOMIC DNA]</scope>
    <source>
        <strain evidence="3">cv. 9930</strain>
    </source>
</reference>
<keyword evidence="3" id="KW-1185">Reference proteome</keyword>
<reference evidence="2 3" key="3">
    <citation type="journal article" date="2010" name="BMC Genomics">
        <title>Transcriptome sequencing and comparative analysis of cucumber flowers with different sex types.</title>
        <authorList>
            <person name="Guo S."/>
            <person name="Zheng Y."/>
            <person name="Joung J.G."/>
            <person name="Liu S."/>
            <person name="Zhang Z."/>
            <person name="Crasta O.R."/>
            <person name="Sobral B.W."/>
            <person name="Xu Y."/>
            <person name="Huang S."/>
            <person name="Fei Z."/>
        </authorList>
    </citation>
    <scope>NUCLEOTIDE SEQUENCE [LARGE SCALE GENOMIC DNA]</scope>
    <source>
        <strain evidence="3">cv. 9930</strain>
    </source>
</reference>
<evidence type="ECO:0000313" key="3">
    <source>
        <dbReference type="Proteomes" id="UP000029981"/>
    </source>
</evidence>
<protein>
    <submittedName>
        <fullName evidence="2">Uncharacterized protein</fullName>
    </submittedName>
</protein>
<feature type="compositionally biased region" description="Polar residues" evidence="1">
    <location>
        <begin position="59"/>
        <end position="81"/>
    </location>
</feature>
<evidence type="ECO:0000256" key="1">
    <source>
        <dbReference type="SAM" id="MobiDB-lite"/>
    </source>
</evidence>
<dbReference type="Gramene" id="KGN65042">
    <property type="protein sequence ID" value="KGN65042"/>
    <property type="gene ID" value="Csa_1G181550"/>
</dbReference>
<accession>A0A0A0LW63</accession>
<sequence length="335" mass="38108">MATMLNLPTSTTLTAPITQTINPPIYKSIVQTKPVHQSHQSQLPLAILPPISEDLTHPIHTSSEHQQSLHPNPNNQTASTQPIIPLPDLASLLAQHGLCTWAFPLFLLQKLLKDLSTTIKRNKMQRELQNLHSSIHYDKSWNKLKYRKLTLPLSNLFGAQLLLVGRRLMQFSPSGGILILWRPPEHTVHEVVHGIYTLSIHIELADGFSFWCSPVYGPYDDCFHLDFWNELHDVAGLGGENWIIGGDFKMLLAGYLVWSRCPFHFENSWLLEQSFRLLIESWNIYVGDSDVNLNGLLKGIKTLDSSIVLWQPQKGKTLLPKSFLWMVIAANRGWY</sequence>
<proteinExistence type="predicted"/>
<dbReference type="Proteomes" id="UP000029981">
    <property type="component" value="Chromosome 1"/>
</dbReference>
<reference evidence="2 3" key="2">
    <citation type="journal article" date="2009" name="PLoS ONE">
        <title>An integrated genetic and cytogenetic map of the cucumber genome.</title>
        <authorList>
            <person name="Ren Y."/>
            <person name="Zhang Z."/>
            <person name="Liu J."/>
            <person name="Staub J.E."/>
            <person name="Han Y."/>
            <person name="Cheng Z."/>
            <person name="Li X."/>
            <person name="Lu J."/>
            <person name="Miao H."/>
            <person name="Kang H."/>
            <person name="Xie B."/>
            <person name="Gu X."/>
            <person name="Wang X."/>
            <person name="Du Y."/>
            <person name="Jin W."/>
            <person name="Huang S."/>
        </authorList>
    </citation>
    <scope>NUCLEOTIDE SEQUENCE [LARGE SCALE GENOMIC DNA]</scope>
    <source>
        <strain evidence="3">cv. 9930</strain>
    </source>
</reference>
<dbReference type="SUPFAM" id="SSF56219">
    <property type="entry name" value="DNase I-like"/>
    <property type="match status" value="1"/>
</dbReference>
<name>A0A0A0LW63_CUCSA</name>
<dbReference type="InterPro" id="IPR036691">
    <property type="entry name" value="Endo/exonu/phosph_ase_sf"/>
</dbReference>
<feature type="region of interest" description="Disordered" evidence="1">
    <location>
        <begin position="56"/>
        <end position="81"/>
    </location>
</feature>
<dbReference type="AlphaFoldDB" id="A0A0A0LW63"/>
<reference evidence="2 3" key="1">
    <citation type="journal article" date="2009" name="Nat. Genet.">
        <title>The genome of the cucumber, Cucumis sativus L.</title>
        <authorList>
            <person name="Huang S."/>
            <person name="Li R."/>
            <person name="Zhang Z."/>
            <person name="Li L."/>
            <person name="Gu X."/>
            <person name="Fan W."/>
            <person name="Lucas W.J."/>
            <person name="Wang X."/>
            <person name="Xie B."/>
            <person name="Ni P."/>
            <person name="Ren Y."/>
            <person name="Zhu H."/>
            <person name="Li J."/>
            <person name="Lin K."/>
            <person name="Jin W."/>
            <person name="Fei Z."/>
            <person name="Li G."/>
            <person name="Staub J."/>
            <person name="Kilian A."/>
            <person name="van der Vossen E.A."/>
            <person name="Wu Y."/>
            <person name="Guo J."/>
            <person name="He J."/>
            <person name="Jia Z."/>
            <person name="Ren Y."/>
            <person name="Tian G."/>
            <person name="Lu Y."/>
            <person name="Ruan J."/>
            <person name="Qian W."/>
            <person name="Wang M."/>
            <person name="Huang Q."/>
            <person name="Li B."/>
            <person name="Xuan Z."/>
            <person name="Cao J."/>
            <person name="Asan"/>
            <person name="Wu Z."/>
            <person name="Zhang J."/>
            <person name="Cai Q."/>
            <person name="Bai Y."/>
            <person name="Zhao B."/>
            <person name="Han Y."/>
            <person name="Li Y."/>
            <person name="Li X."/>
            <person name="Wang S."/>
            <person name="Shi Q."/>
            <person name="Liu S."/>
            <person name="Cho W.K."/>
            <person name="Kim J.Y."/>
            <person name="Xu Y."/>
            <person name="Heller-Uszynska K."/>
            <person name="Miao H."/>
            <person name="Cheng Z."/>
            <person name="Zhang S."/>
            <person name="Wu J."/>
            <person name="Yang Y."/>
            <person name="Kang H."/>
            <person name="Li M."/>
            <person name="Liang H."/>
            <person name="Ren X."/>
            <person name="Shi Z."/>
            <person name="Wen M."/>
            <person name="Jian M."/>
            <person name="Yang H."/>
            <person name="Zhang G."/>
            <person name="Yang Z."/>
            <person name="Chen R."/>
            <person name="Liu S."/>
            <person name="Li J."/>
            <person name="Ma L."/>
            <person name="Liu H."/>
            <person name="Zhou Y."/>
            <person name="Zhao J."/>
            <person name="Fang X."/>
            <person name="Li G."/>
            <person name="Fang L."/>
            <person name="Li Y."/>
            <person name="Liu D."/>
            <person name="Zheng H."/>
            <person name="Zhang Y."/>
            <person name="Qin N."/>
            <person name="Li Z."/>
            <person name="Yang G."/>
            <person name="Yang S."/>
            <person name="Bolund L."/>
            <person name="Kristiansen K."/>
            <person name="Zheng H."/>
            <person name="Li S."/>
            <person name="Zhang X."/>
            <person name="Yang H."/>
            <person name="Wang J."/>
            <person name="Sun R."/>
            <person name="Zhang B."/>
            <person name="Jiang S."/>
            <person name="Wang J."/>
            <person name="Du Y."/>
            <person name="Li S."/>
        </authorList>
    </citation>
    <scope>NUCLEOTIDE SEQUENCE [LARGE SCALE GENOMIC DNA]</scope>
    <source>
        <strain evidence="3">cv. 9930</strain>
    </source>
</reference>
<gene>
    <name evidence="2" type="ORF">Csa_1G181550</name>
</gene>